<dbReference type="Pfam" id="PF01756">
    <property type="entry name" value="ACOX"/>
    <property type="match status" value="2"/>
</dbReference>
<dbReference type="VEuPathDB" id="VectorBase:AALB010517"/>
<dbReference type="Gene3D" id="1.20.140.10">
    <property type="entry name" value="Butyryl-CoA Dehydrogenase, subunit A, domain 3"/>
    <property type="match status" value="4"/>
</dbReference>
<evidence type="ECO:0000256" key="10">
    <source>
        <dbReference type="ARBA" id="ARBA00023098"/>
    </source>
</evidence>
<evidence type="ECO:0000259" key="12">
    <source>
        <dbReference type="Pfam" id="PF01756"/>
    </source>
</evidence>
<evidence type="ECO:0000259" key="13">
    <source>
        <dbReference type="Pfam" id="PF02770"/>
    </source>
</evidence>
<comment type="similarity">
    <text evidence="4">Belongs to the acyl-CoA oxidase family.</text>
</comment>
<dbReference type="GO" id="GO:0033540">
    <property type="term" value="P:fatty acid beta-oxidation using acyl-CoA oxidase"/>
    <property type="evidence" value="ECO:0007669"/>
    <property type="project" value="TreeGrafter"/>
</dbReference>
<dbReference type="PANTHER" id="PTHR10909">
    <property type="entry name" value="ELECTRON TRANSPORT OXIDOREDUCTASE"/>
    <property type="match status" value="1"/>
</dbReference>
<evidence type="ECO:0000256" key="9">
    <source>
        <dbReference type="ARBA" id="ARBA00023002"/>
    </source>
</evidence>
<dbReference type="InterPro" id="IPR046373">
    <property type="entry name" value="Acyl-CoA_Oxase/DH_mid-dom_sf"/>
</dbReference>
<dbReference type="InterPro" id="IPR002655">
    <property type="entry name" value="Acyl-CoA_oxidase_C"/>
</dbReference>
<evidence type="ECO:0000256" key="11">
    <source>
        <dbReference type="ARBA" id="ARBA00023140"/>
    </source>
</evidence>
<comment type="subcellular location">
    <subcellularLocation>
        <location evidence="2">Peroxisome</location>
    </subcellularLocation>
</comment>
<reference evidence="16 17" key="1">
    <citation type="journal article" date="2017" name="G3 (Bethesda)">
        <title>The Physical Genome Mapping of Anopheles albimanus Corrected Scaffold Misassemblies and Identified Interarm Rearrangements in Genus Anopheles.</title>
        <authorList>
            <person name="Artemov G.N."/>
            <person name="Peery A.N."/>
            <person name="Jiang X."/>
            <person name="Tu Z."/>
            <person name="Stegniy V.N."/>
            <person name="Sharakhova M.V."/>
            <person name="Sharakhov I.V."/>
        </authorList>
    </citation>
    <scope>NUCLEOTIDE SEQUENCE [LARGE SCALE GENOMIC DNA]</scope>
    <source>
        <strain evidence="16 17">ALBI9_A</strain>
    </source>
</reference>
<dbReference type="FunFam" id="2.40.110.10:FF:000003">
    <property type="entry name" value="Acyl-coenzyme A oxidase"/>
    <property type="match status" value="2"/>
</dbReference>
<evidence type="ECO:0000256" key="8">
    <source>
        <dbReference type="ARBA" id="ARBA00022832"/>
    </source>
</evidence>
<evidence type="ECO:0000256" key="1">
    <source>
        <dbReference type="ARBA" id="ARBA00001974"/>
    </source>
</evidence>
<feature type="domain" description="Acyl-CoA oxidase C-terminal" evidence="12">
    <location>
        <begin position="1148"/>
        <end position="1329"/>
    </location>
</feature>
<dbReference type="Pfam" id="PF22924">
    <property type="entry name" value="ACOX_C_alpha1"/>
    <property type="match status" value="2"/>
</dbReference>
<sequence>MPASSVNKDLQAERAKCSFDKNEFTLWWVGGGEKLKEKNDLEKYLENDPDFHNTTPIHFLSHKELYEETIRQSTAIFRKVRKFHEDRGNGDPSNYMAILGGLLGNGIIRQGNPLGIHFAMFVPALLGHASPEQQAEWLPRALKCQMLGTYAQTELGHGTFLRGLETTATYDERTQEFVLDSPTLSSYKWWPGGLAHTANYCVVMAQLYSKGKCHGIQPFIVQLRDEETHMPLKGITIGEIGNKLGMNGVNNGFLGFTEVRIPRKNMLMKNAKLLPDGTFVKPPSQALTYGTMMFVRVIIVRDTAIHLAKVATIAVRYSCVRRQSHINPDQPEVQVIDHLTQQYKLFPTIARSIVFKLAADNLWQMYNQVTAELDQGNLERLPELHAIACCLKAVVTADGAKSVEVCRMACGGHGYMTCANFYNLYGFVTAACTYEGENTVLLLQTARYLVKVWHQAIKGQPLGPTVHYLASFIQSKSNRHPWIDTVPGIVKALQTVAAGKLRLAFEHIEQRKKAGYTHEEAVNLTALELTQTADAHCRAFLVQSAYEMIEKLCQKATAPFAKVMRSICELYAYNEAIDSIGSLVRFTTISESDINRLQVKLEQTLLAIRPNAVSIVDAFAIPDVLLGSPLGAYDGNVYEKLYEEAKKSPLNQSCQTSARKKTATKMPSSTAVNKDLLAERDKCTFNNEEFTLWWVGGETKLKEKRFREDFFLNDPELEEKVPLHFLSHKEVYEESVRKATVAFKKVRTLHDGVDNYSALLGGLLGTGILKQGNPLTVHYVMFLPALLGHGTPEQQAEWFGRAWNCEVIGTYAQTELGHGTFLRGLETTATYDERTQEFILHSPTLTAYKWWPGGLAHTANYCVVMAQLYSKGKCHGIQPFIVQLRDEETHMPLKGITIGEIGNKLGMNGVNNGFLGFDQVRIPRKNMLMKNAKLLEDGTFVKPPSQALTYGTMMFVRVVICRDMAAYLSKAVTIAVRYSAVRRQSHINPDQPEVQVIDHLTQQYKLFPAIAKAIIFKLTSDNLWEMYNAVTSELDKGDLERLPELHAIACCLKAITTGDAATGVEVCRMACGGHGYMTCANFYGTYGMVTAACTYEGENTVLLLQTARYLLKAWHQAQRGQELVPTVQYLARFLASSNRRMEWDDSVAGIVRALQTVAAGKLRLAAENIAKRQKAGATMEEATNQTSIELARTAESHCRAFLVQSGYEMIEKSCETLSPEVARVLRNIYQLYAYDEALKALGDLLRFTTISESDINRLQSKLEVSLAELRPNAVGIVDSFDIPDAVLGSPLGAYDGNVYERLYEEAKKSPLNKEPVNQSFHMYLKPFMKSSL</sequence>
<dbReference type="GO" id="GO:0005504">
    <property type="term" value="F:fatty acid binding"/>
    <property type="evidence" value="ECO:0007669"/>
    <property type="project" value="TreeGrafter"/>
</dbReference>
<feature type="domain" description="Acyl-CoA oxidase C-terminal" evidence="12">
    <location>
        <begin position="488"/>
        <end position="655"/>
    </location>
</feature>
<dbReference type="SUPFAM" id="SSF56645">
    <property type="entry name" value="Acyl-CoA dehydrogenase NM domain-like"/>
    <property type="match status" value="2"/>
</dbReference>
<dbReference type="GO" id="GO:0005777">
    <property type="term" value="C:peroxisome"/>
    <property type="evidence" value="ECO:0007669"/>
    <property type="project" value="UniProtKB-SubCell"/>
</dbReference>
<evidence type="ECO:0000256" key="5">
    <source>
        <dbReference type="ARBA" id="ARBA00012870"/>
    </source>
</evidence>
<dbReference type="Pfam" id="PF02770">
    <property type="entry name" value="Acyl-CoA_dh_M"/>
    <property type="match status" value="2"/>
</dbReference>
<feature type="domain" description="Acyl-coenzyme A oxidase N-terminal" evidence="14">
    <location>
        <begin position="20"/>
        <end position="146"/>
    </location>
</feature>
<evidence type="ECO:0000256" key="4">
    <source>
        <dbReference type="ARBA" id="ARBA00006288"/>
    </source>
</evidence>
<dbReference type="InterPro" id="IPR012258">
    <property type="entry name" value="Acyl-CoA_oxidase"/>
</dbReference>
<dbReference type="PANTHER" id="PTHR10909:SF250">
    <property type="entry name" value="PEROXISOMAL ACYL-COENZYME A OXIDASE 1"/>
    <property type="match status" value="1"/>
</dbReference>
<dbReference type="VEuPathDB" id="VectorBase:AALB20_036972"/>
<feature type="domain" description="Acyl-CoA oxidase C-alpha1" evidence="15">
    <location>
        <begin position="289"/>
        <end position="450"/>
    </location>
</feature>
<evidence type="ECO:0000256" key="7">
    <source>
        <dbReference type="ARBA" id="ARBA00022827"/>
    </source>
</evidence>
<proteinExistence type="inferred from homology"/>
<accession>A0A182FVD2</accession>
<keyword evidence="7" id="KW-0274">FAD</keyword>
<dbReference type="Gene3D" id="2.40.110.10">
    <property type="entry name" value="Butyryl-CoA Dehydrogenase, subunit A, domain 2"/>
    <property type="match status" value="2"/>
</dbReference>
<keyword evidence="8" id="KW-0276">Fatty acid metabolism</keyword>
<evidence type="ECO:0000256" key="2">
    <source>
        <dbReference type="ARBA" id="ARBA00004275"/>
    </source>
</evidence>
<dbReference type="EnsemblMetazoa" id="AALB010517-RA">
    <property type="protein sequence ID" value="AALB010517-PA"/>
    <property type="gene ID" value="AALB010517"/>
</dbReference>
<dbReference type="Proteomes" id="UP000069272">
    <property type="component" value="Chromosome 3R"/>
</dbReference>
<evidence type="ECO:0000313" key="17">
    <source>
        <dbReference type="Proteomes" id="UP000069272"/>
    </source>
</evidence>
<evidence type="ECO:0000256" key="6">
    <source>
        <dbReference type="ARBA" id="ARBA00022630"/>
    </source>
</evidence>
<name>A0A182FVD2_ANOAL</name>
<dbReference type="InterPro" id="IPR029320">
    <property type="entry name" value="Acyl-CoA_ox_N"/>
</dbReference>
<keyword evidence="17" id="KW-1185">Reference proteome</keyword>
<dbReference type="STRING" id="7167.A0A182FVD2"/>
<dbReference type="FunFam" id="1.10.540.10:FF:000033">
    <property type="entry name" value="Acyl-coenzyme A oxidase"/>
    <property type="match status" value="1"/>
</dbReference>
<dbReference type="GO" id="GO:0055088">
    <property type="term" value="P:lipid homeostasis"/>
    <property type="evidence" value="ECO:0007669"/>
    <property type="project" value="TreeGrafter"/>
</dbReference>
<dbReference type="InterPro" id="IPR006091">
    <property type="entry name" value="Acyl-CoA_Oxase/DH_mid-dom"/>
</dbReference>
<dbReference type="SUPFAM" id="SSF47203">
    <property type="entry name" value="Acyl-CoA dehydrogenase C-terminal domain-like"/>
    <property type="match status" value="4"/>
</dbReference>
<feature type="domain" description="Acyl-CoA oxidase/dehydrogenase middle" evidence="13">
    <location>
        <begin position="811"/>
        <end position="920"/>
    </location>
</feature>
<organism evidence="16 17">
    <name type="scientific">Anopheles albimanus</name>
    <name type="common">New world malaria mosquito</name>
    <dbReference type="NCBI Taxonomy" id="7167"/>
    <lineage>
        <taxon>Eukaryota</taxon>
        <taxon>Metazoa</taxon>
        <taxon>Ecdysozoa</taxon>
        <taxon>Arthropoda</taxon>
        <taxon>Hexapoda</taxon>
        <taxon>Insecta</taxon>
        <taxon>Pterygota</taxon>
        <taxon>Neoptera</taxon>
        <taxon>Endopterygota</taxon>
        <taxon>Diptera</taxon>
        <taxon>Nematocera</taxon>
        <taxon>Culicoidea</taxon>
        <taxon>Culicidae</taxon>
        <taxon>Anophelinae</taxon>
        <taxon>Anopheles</taxon>
    </lineage>
</organism>
<evidence type="ECO:0000313" key="16">
    <source>
        <dbReference type="EnsemblMetazoa" id="AALB010517-PA"/>
    </source>
</evidence>
<feature type="domain" description="Acyl-CoA oxidase C-alpha1" evidence="15">
    <location>
        <begin position="950"/>
        <end position="1111"/>
    </location>
</feature>
<dbReference type="GO" id="GO:0071949">
    <property type="term" value="F:FAD binding"/>
    <property type="evidence" value="ECO:0007669"/>
    <property type="project" value="InterPro"/>
</dbReference>
<comment type="pathway">
    <text evidence="3">Lipid metabolism; peroxisomal fatty acid beta-oxidation.</text>
</comment>
<keyword evidence="9" id="KW-0560">Oxidoreductase</keyword>
<dbReference type="FunFam" id="1.20.140.10:FF:000005">
    <property type="entry name" value="Acyl-coenzyme A oxidase"/>
    <property type="match status" value="2"/>
</dbReference>
<dbReference type="FunFam" id="1.20.140.10:FF:000013">
    <property type="entry name" value="Acyl-coenzyme A oxidase"/>
    <property type="match status" value="2"/>
</dbReference>
<dbReference type="InterPro" id="IPR037069">
    <property type="entry name" value="AcylCoA_DH/ox_N_sf"/>
</dbReference>
<dbReference type="Pfam" id="PF14749">
    <property type="entry name" value="Acyl-CoA_ox_N"/>
    <property type="match status" value="2"/>
</dbReference>
<keyword evidence="6" id="KW-0285">Flavoprotein</keyword>
<feature type="domain" description="Acyl-coenzyme A oxidase N-terminal" evidence="14">
    <location>
        <begin position="686"/>
        <end position="808"/>
    </location>
</feature>
<dbReference type="InterPro" id="IPR055060">
    <property type="entry name" value="ACOX_C_alpha1"/>
</dbReference>
<evidence type="ECO:0000256" key="3">
    <source>
        <dbReference type="ARBA" id="ARBA00004846"/>
    </source>
</evidence>
<evidence type="ECO:0000259" key="15">
    <source>
        <dbReference type="Pfam" id="PF22924"/>
    </source>
</evidence>
<dbReference type="InterPro" id="IPR009100">
    <property type="entry name" value="AcylCoA_DH/oxidase_NM_dom_sf"/>
</dbReference>
<keyword evidence="10" id="KW-0443">Lipid metabolism</keyword>
<evidence type="ECO:0000259" key="14">
    <source>
        <dbReference type="Pfam" id="PF14749"/>
    </source>
</evidence>
<dbReference type="EC" id="1.3.3.6" evidence="5"/>
<feature type="domain" description="Acyl-CoA oxidase/dehydrogenase middle" evidence="13">
    <location>
        <begin position="150"/>
        <end position="258"/>
    </location>
</feature>
<comment type="cofactor">
    <cofactor evidence="1">
        <name>FAD</name>
        <dbReference type="ChEBI" id="CHEBI:57692"/>
    </cofactor>
</comment>
<protein>
    <recommendedName>
        <fullName evidence="5">acyl-CoA oxidase</fullName>
        <ecNumber evidence="5">1.3.3.6</ecNumber>
    </recommendedName>
</protein>
<dbReference type="GO" id="GO:0003997">
    <property type="term" value="F:acyl-CoA oxidase activity"/>
    <property type="evidence" value="ECO:0007669"/>
    <property type="project" value="UniProtKB-EC"/>
</dbReference>
<reference evidence="16" key="2">
    <citation type="submission" date="2022-08" db="UniProtKB">
        <authorList>
            <consortium name="EnsemblMetazoa"/>
        </authorList>
    </citation>
    <scope>IDENTIFICATION</scope>
    <source>
        <strain evidence="16">STECLA/ALBI9_A</strain>
    </source>
</reference>
<keyword evidence="11" id="KW-0576">Peroxisome</keyword>
<dbReference type="InterPro" id="IPR036250">
    <property type="entry name" value="AcylCo_DH-like_C"/>
</dbReference>
<dbReference type="Gene3D" id="1.10.540.10">
    <property type="entry name" value="Acyl-CoA dehydrogenase/oxidase, N-terminal domain"/>
    <property type="match status" value="2"/>
</dbReference>
<dbReference type="VEuPathDB" id="VectorBase:AALB20_028220"/>